<keyword evidence="12" id="KW-1185">Reference proteome</keyword>
<evidence type="ECO:0000256" key="8">
    <source>
        <dbReference type="ARBA" id="ARBA00029996"/>
    </source>
</evidence>
<dbReference type="EMBL" id="CP018095">
    <property type="protein sequence ID" value="APF37918.1"/>
    <property type="molecule type" value="Genomic_DNA"/>
</dbReference>
<dbReference type="SUPFAM" id="SSF53383">
    <property type="entry name" value="PLP-dependent transferases"/>
    <property type="match status" value="1"/>
</dbReference>
<evidence type="ECO:0000256" key="9">
    <source>
        <dbReference type="ARBA" id="ARBA00048531"/>
    </source>
</evidence>
<evidence type="ECO:0000259" key="10">
    <source>
        <dbReference type="Pfam" id="PF00155"/>
    </source>
</evidence>
<reference evidence="11 12" key="1">
    <citation type="submission" date="2016-11" db="EMBL/GenBank/DDBJ databases">
        <title>Complete genome sequence of the aerobically denitrifying bacterium Chelatococcus daeguensis TAD1.</title>
        <authorList>
            <person name="Yang Y."/>
            <person name="Huang S."/>
            <person name="Lin E."/>
        </authorList>
    </citation>
    <scope>NUCLEOTIDE SEQUENCE [LARGE SCALE GENOMIC DNA]</scope>
    <source>
        <strain evidence="11 12">TAD1</strain>
    </source>
</reference>
<keyword evidence="6" id="KW-0663">Pyridoxal phosphate</keyword>
<keyword evidence="7" id="KW-0456">Lyase</keyword>
<sequence>MTEHADSMAQPGSRDGIVHGGDLGVARRLFPAAPQPWLDLSTGINPHPFPLPSLAADCWTRLPEEGERRQLEAKAVAAYGVAPQARCVAAPGTQALIQLLPRLRPRGRVAVLGPTYGEHVTAWQAAGHDVRVTASVDDLAASDVAVIVNPNNPDGHALPPAAIVALAGRMRHWDGLVIVDEAFADVMPQVSCAGLLDAAAPILLLRSFGKAYGLAGVRLGFAITVDEALAGQIRQELGPWAVPGPTLAVGLAALGDRVWIEAMRHRLASDAARLDTLLAGPELAVVGGTPLFRLVETSRAGALFEHLGARGIYVRRFDQAPNRLRFGLPGDEAAWTRLATALAQFPQRRASKRA</sequence>
<comment type="cofactor">
    <cofactor evidence="1">
        <name>pyridoxal 5'-phosphate</name>
        <dbReference type="ChEBI" id="CHEBI:597326"/>
    </cofactor>
</comment>
<comment type="pathway">
    <text evidence="3">Cofactor biosynthesis; adenosylcobalamin biosynthesis.</text>
</comment>
<dbReference type="Gene3D" id="3.40.640.10">
    <property type="entry name" value="Type I PLP-dependent aspartate aminotransferase-like (Major domain)"/>
    <property type="match status" value="1"/>
</dbReference>
<dbReference type="Pfam" id="PF00155">
    <property type="entry name" value="Aminotran_1_2"/>
    <property type="match status" value="1"/>
</dbReference>
<evidence type="ECO:0000256" key="7">
    <source>
        <dbReference type="ARBA" id="ARBA00023239"/>
    </source>
</evidence>
<dbReference type="GO" id="GO:0030170">
    <property type="term" value="F:pyridoxal phosphate binding"/>
    <property type="evidence" value="ECO:0007669"/>
    <property type="project" value="InterPro"/>
</dbReference>
<dbReference type="InterPro" id="IPR015422">
    <property type="entry name" value="PyrdxlP-dep_Trfase_small"/>
</dbReference>
<dbReference type="Gene3D" id="3.90.1150.10">
    <property type="entry name" value="Aspartate Aminotransferase, domain 1"/>
    <property type="match status" value="1"/>
</dbReference>
<evidence type="ECO:0000256" key="1">
    <source>
        <dbReference type="ARBA" id="ARBA00001933"/>
    </source>
</evidence>
<comment type="catalytic activity">
    <reaction evidence="9">
        <text>O-phospho-L-threonine + H(+) = (R)-1-aminopropan-2-yl phosphate + CO2</text>
        <dbReference type="Rhea" id="RHEA:11492"/>
        <dbReference type="ChEBI" id="CHEBI:15378"/>
        <dbReference type="ChEBI" id="CHEBI:16526"/>
        <dbReference type="ChEBI" id="CHEBI:58563"/>
        <dbReference type="ChEBI" id="CHEBI:58675"/>
        <dbReference type="EC" id="4.1.1.81"/>
    </reaction>
</comment>
<dbReference type="InterPro" id="IPR015424">
    <property type="entry name" value="PyrdxlP-dep_Trfase"/>
</dbReference>
<evidence type="ECO:0000313" key="11">
    <source>
        <dbReference type="EMBL" id="APF37918.1"/>
    </source>
</evidence>
<comment type="function">
    <text evidence="2">Decarboxylates L-threonine-O-3-phosphate to yield (R)-1-amino-2-propanol O-2-phosphate, the precursor for the linkage between the nucleotide loop and the corrin ring in cobalamin.</text>
</comment>
<evidence type="ECO:0000256" key="2">
    <source>
        <dbReference type="ARBA" id="ARBA00003444"/>
    </source>
</evidence>
<dbReference type="InterPro" id="IPR015421">
    <property type="entry name" value="PyrdxlP-dep_Trfase_major"/>
</dbReference>
<dbReference type="PANTHER" id="PTHR42885:SF1">
    <property type="entry name" value="THREONINE-PHOSPHATE DECARBOXYLASE"/>
    <property type="match status" value="1"/>
</dbReference>
<evidence type="ECO:0000256" key="6">
    <source>
        <dbReference type="ARBA" id="ARBA00022898"/>
    </source>
</evidence>
<evidence type="ECO:0000256" key="4">
    <source>
        <dbReference type="ARBA" id="ARBA00012285"/>
    </source>
</evidence>
<dbReference type="InterPro" id="IPR005860">
    <property type="entry name" value="CobD"/>
</dbReference>
<dbReference type="InterPro" id="IPR004839">
    <property type="entry name" value="Aminotransferase_I/II_large"/>
</dbReference>
<dbReference type="Proteomes" id="UP000182703">
    <property type="component" value="Chromosome"/>
</dbReference>
<protein>
    <recommendedName>
        <fullName evidence="4">threonine-phosphate decarboxylase</fullName>
        <ecNumber evidence="4">4.1.1.81</ecNumber>
    </recommendedName>
    <alternativeName>
        <fullName evidence="8">L-threonine-O-3-phosphate decarboxylase</fullName>
    </alternativeName>
</protein>
<dbReference type="AlphaFoldDB" id="A0AAC9JQI2"/>
<organism evidence="11 12">
    <name type="scientific">Chelatococcus daeguensis</name>
    <dbReference type="NCBI Taxonomy" id="444444"/>
    <lineage>
        <taxon>Bacteria</taxon>
        <taxon>Pseudomonadati</taxon>
        <taxon>Pseudomonadota</taxon>
        <taxon>Alphaproteobacteria</taxon>
        <taxon>Hyphomicrobiales</taxon>
        <taxon>Chelatococcaceae</taxon>
        <taxon>Chelatococcus</taxon>
    </lineage>
</organism>
<dbReference type="GO" id="GO:0009236">
    <property type="term" value="P:cobalamin biosynthetic process"/>
    <property type="evidence" value="ECO:0007669"/>
    <property type="project" value="UniProtKB-KW"/>
</dbReference>
<name>A0AAC9JQI2_9HYPH</name>
<keyword evidence="5" id="KW-0169">Cobalamin biosynthesis</keyword>
<evidence type="ECO:0000256" key="3">
    <source>
        <dbReference type="ARBA" id="ARBA00004953"/>
    </source>
</evidence>
<gene>
    <name evidence="11" type="ORF">BOQ54_11755</name>
</gene>
<evidence type="ECO:0000256" key="5">
    <source>
        <dbReference type="ARBA" id="ARBA00022573"/>
    </source>
</evidence>
<accession>A0AAC9JQI2</accession>
<feature type="domain" description="Aminotransferase class I/classII large" evidence="10">
    <location>
        <begin position="81"/>
        <end position="342"/>
    </location>
</feature>
<dbReference type="CDD" id="cd00609">
    <property type="entry name" value="AAT_like"/>
    <property type="match status" value="1"/>
</dbReference>
<dbReference type="PANTHER" id="PTHR42885">
    <property type="entry name" value="HISTIDINOL-PHOSPHATE AMINOTRANSFERASE-RELATED"/>
    <property type="match status" value="1"/>
</dbReference>
<evidence type="ECO:0000313" key="12">
    <source>
        <dbReference type="Proteomes" id="UP000182703"/>
    </source>
</evidence>
<dbReference type="NCBIfam" id="TIGR01140">
    <property type="entry name" value="L_thr_O3P_dcar"/>
    <property type="match status" value="1"/>
</dbReference>
<dbReference type="KEGG" id="cdq:BOQ54_11755"/>
<dbReference type="EC" id="4.1.1.81" evidence="4"/>
<dbReference type="GO" id="GO:0048472">
    <property type="term" value="F:threonine-phosphate decarboxylase activity"/>
    <property type="evidence" value="ECO:0007669"/>
    <property type="project" value="UniProtKB-EC"/>
</dbReference>
<proteinExistence type="predicted"/>